<evidence type="ECO:0000313" key="3">
    <source>
        <dbReference type="Proteomes" id="UP000471648"/>
    </source>
</evidence>
<feature type="non-terminal residue" evidence="2">
    <location>
        <position position="77"/>
    </location>
</feature>
<dbReference type="RefSeq" id="WP_164357614.1">
    <property type="nucleotide sequence ID" value="NZ_JAAGME010000785.1"/>
</dbReference>
<dbReference type="InterPro" id="IPR001375">
    <property type="entry name" value="Peptidase_S9_cat"/>
</dbReference>
<name>A0A6N9VG11_STRMI</name>
<dbReference type="Pfam" id="PF00326">
    <property type="entry name" value="Peptidase_S9"/>
    <property type="match status" value="1"/>
</dbReference>
<comment type="caution">
    <text evidence="2">The sequence shown here is derived from an EMBL/GenBank/DDBJ whole genome shotgun (WGS) entry which is preliminary data.</text>
</comment>
<feature type="non-terminal residue" evidence="2">
    <location>
        <position position="1"/>
    </location>
</feature>
<reference evidence="2 3" key="1">
    <citation type="submission" date="2020-01" db="EMBL/GenBank/DDBJ databases">
        <title>Insect and environment-associated Actinomycetes.</title>
        <authorList>
            <person name="Currrie C."/>
            <person name="Chevrette M."/>
            <person name="Carlson C."/>
            <person name="Stubbendieck R."/>
            <person name="Wendt-Pienkowski E."/>
        </authorList>
    </citation>
    <scope>NUCLEOTIDE SEQUENCE [LARGE SCALE GENOMIC DNA]</scope>
    <source>
        <strain evidence="2 3">SID14438</strain>
    </source>
</reference>
<feature type="domain" description="Peptidase S9 prolyl oligopeptidase catalytic" evidence="1">
    <location>
        <begin position="5"/>
        <end position="71"/>
    </location>
</feature>
<evidence type="ECO:0000313" key="2">
    <source>
        <dbReference type="EMBL" id="NEB68951.1"/>
    </source>
</evidence>
<dbReference type="Proteomes" id="UP000471648">
    <property type="component" value="Unassembled WGS sequence"/>
</dbReference>
<dbReference type="AlphaFoldDB" id="A0A6N9VG11"/>
<protein>
    <submittedName>
        <fullName evidence="2">Prolyl oligopeptidase family serine peptidase</fullName>
    </submittedName>
</protein>
<dbReference type="Gene3D" id="3.40.50.1820">
    <property type="entry name" value="alpha/beta hydrolase"/>
    <property type="match status" value="1"/>
</dbReference>
<dbReference type="EMBL" id="JAAGME010000785">
    <property type="protein sequence ID" value="NEB68951.1"/>
    <property type="molecule type" value="Genomic_DNA"/>
</dbReference>
<dbReference type="SUPFAM" id="SSF53474">
    <property type="entry name" value="alpha/beta-Hydrolases"/>
    <property type="match status" value="1"/>
</dbReference>
<dbReference type="GO" id="GO:0006508">
    <property type="term" value="P:proteolysis"/>
    <property type="evidence" value="ECO:0007669"/>
    <property type="project" value="InterPro"/>
</dbReference>
<evidence type="ECO:0000259" key="1">
    <source>
        <dbReference type="Pfam" id="PF00326"/>
    </source>
</evidence>
<proteinExistence type="predicted"/>
<accession>A0A6N9VG11</accession>
<sequence length="77" mass="8594">TLLGGTPEEVPERFAASSPLTYVDEVKAPVYISAGVNDPRCPIQQVENYVDRLVAREHPHEVYRYDAGHGSLVVEER</sequence>
<dbReference type="GO" id="GO:0008236">
    <property type="term" value="F:serine-type peptidase activity"/>
    <property type="evidence" value="ECO:0007669"/>
    <property type="project" value="InterPro"/>
</dbReference>
<dbReference type="InterPro" id="IPR029058">
    <property type="entry name" value="AB_hydrolase_fold"/>
</dbReference>
<gene>
    <name evidence="2" type="ORF">G3I39_18105</name>
</gene>
<organism evidence="2 3">
    <name type="scientific">Streptomyces microflavus</name>
    <name type="common">Streptomyces lipmanii</name>
    <dbReference type="NCBI Taxonomy" id="1919"/>
    <lineage>
        <taxon>Bacteria</taxon>
        <taxon>Bacillati</taxon>
        <taxon>Actinomycetota</taxon>
        <taxon>Actinomycetes</taxon>
        <taxon>Kitasatosporales</taxon>
        <taxon>Streptomycetaceae</taxon>
        <taxon>Streptomyces</taxon>
    </lineage>
</organism>